<dbReference type="GO" id="GO:0098797">
    <property type="term" value="C:plasma membrane protein complex"/>
    <property type="evidence" value="ECO:0007669"/>
    <property type="project" value="TreeGrafter"/>
</dbReference>
<dbReference type="GO" id="GO:0055085">
    <property type="term" value="P:transmembrane transport"/>
    <property type="evidence" value="ECO:0007669"/>
    <property type="project" value="InterPro"/>
</dbReference>
<protein>
    <submittedName>
        <fullName evidence="13">Ferric siderophore transport system, periplasmic binding protein TonB</fullName>
    </submittedName>
</protein>
<gene>
    <name evidence="13" type="ORF">HELGO_WM17714</name>
</gene>
<evidence type="ECO:0000256" key="2">
    <source>
        <dbReference type="ARBA" id="ARBA00006555"/>
    </source>
</evidence>
<feature type="compositionally biased region" description="Polar residues" evidence="10">
    <location>
        <begin position="138"/>
        <end position="150"/>
    </location>
</feature>
<dbReference type="InterPro" id="IPR006260">
    <property type="entry name" value="TonB/TolA_C"/>
</dbReference>
<name>A0A6S6SKD7_9BACT</name>
<evidence type="ECO:0000256" key="10">
    <source>
        <dbReference type="SAM" id="MobiDB-lite"/>
    </source>
</evidence>
<evidence type="ECO:0000256" key="6">
    <source>
        <dbReference type="ARBA" id="ARBA00022692"/>
    </source>
</evidence>
<keyword evidence="7" id="KW-0653">Protein transport</keyword>
<keyword evidence="9 11" id="KW-0472">Membrane</keyword>
<dbReference type="Pfam" id="PF03544">
    <property type="entry name" value="TonB_C"/>
    <property type="match status" value="1"/>
</dbReference>
<keyword evidence="6 11" id="KW-0812">Transmembrane</keyword>
<keyword evidence="3" id="KW-0813">Transport</keyword>
<evidence type="ECO:0000256" key="4">
    <source>
        <dbReference type="ARBA" id="ARBA00022475"/>
    </source>
</evidence>
<comment type="subcellular location">
    <subcellularLocation>
        <location evidence="1">Cell inner membrane</location>
        <topology evidence="1">Single-pass membrane protein</topology>
        <orientation evidence="1">Periplasmic side</orientation>
    </subcellularLocation>
</comment>
<evidence type="ECO:0000256" key="8">
    <source>
        <dbReference type="ARBA" id="ARBA00022989"/>
    </source>
</evidence>
<keyword evidence="8 11" id="KW-1133">Transmembrane helix</keyword>
<dbReference type="EMBL" id="CACVAP010000057">
    <property type="protein sequence ID" value="CAA6808938.1"/>
    <property type="molecule type" value="Genomic_DNA"/>
</dbReference>
<feature type="domain" description="TonB C-terminal" evidence="12">
    <location>
        <begin position="196"/>
        <end position="285"/>
    </location>
</feature>
<organism evidence="13">
    <name type="scientific">uncultured Sulfurovum sp</name>
    <dbReference type="NCBI Taxonomy" id="269237"/>
    <lineage>
        <taxon>Bacteria</taxon>
        <taxon>Pseudomonadati</taxon>
        <taxon>Campylobacterota</taxon>
        <taxon>Epsilonproteobacteria</taxon>
        <taxon>Campylobacterales</taxon>
        <taxon>Sulfurovaceae</taxon>
        <taxon>Sulfurovum</taxon>
        <taxon>environmental samples</taxon>
    </lineage>
</organism>
<dbReference type="GO" id="GO:0015031">
    <property type="term" value="P:protein transport"/>
    <property type="evidence" value="ECO:0007669"/>
    <property type="project" value="UniProtKB-KW"/>
</dbReference>
<evidence type="ECO:0000259" key="12">
    <source>
        <dbReference type="PROSITE" id="PS52015"/>
    </source>
</evidence>
<evidence type="ECO:0000256" key="3">
    <source>
        <dbReference type="ARBA" id="ARBA00022448"/>
    </source>
</evidence>
<comment type="similarity">
    <text evidence="2">Belongs to the TonB family.</text>
</comment>
<evidence type="ECO:0000256" key="1">
    <source>
        <dbReference type="ARBA" id="ARBA00004383"/>
    </source>
</evidence>
<feature type="region of interest" description="Disordered" evidence="10">
    <location>
        <begin position="133"/>
        <end position="168"/>
    </location>
</feature>
<dbReference type="SUPFAM" id="SSF74653">
    <property type="entry name" value="TolA/TonB C-terminal domain"/>
    <property type="match status" value="1"/>
</dbReference>
<sequence length="285" mass="32565">MRVLKALIISLLVYALFIWLYLTQFSKIEILPSKLNHHVIKIDIRDIPVPVKAAPPVIKAKPKNEAVPIKQVETKPIVKKKLAIKKKPKEKIVKKKPVKKKVVKKEVVKKEIKKKKTKELEAFESEMVYIPEPMIQPKKSQPQTHTQPSDLGSFLAKPSRSSSSSAYPNKKIQKLYGSAFHDFTPTQKKFIENNLNTIQEITQRTLTRRGYPEGAGRTGQEGTNVVSFNLHPNGNISNLRLKTRIGYRALDDNTLSLIRVAYMDYPYPSTTTKIVFYVTYSIYGY</sequence>
<evidence type="ECO:0000256" key="9">
    <source>
        <dbReference type="ARBA" id="ARBA00023136"/>
    </source>
</evidence>
<dbReference type="PANTHER" id="PTHR33446">
    <property type="entry name" value="PROTEIN TONB-RELATED"/>
    <property type="match status" value="1"/>
</dbReference>
<dbReference type="Gene3D" id="3.30.1150.10">
    <property type="match status" value="1"/>
</dbReference>
<dbReference type="GO" id="GO:0031992">
    <property type="term" value="F:energy transducer activity"/>
    <property type="evidence" value="ECO:0007669"/>
    <property type="project" value="TreeGrafter"/>
</dbReference>
<dbReference type="PROSITE" id="PS52015">
    <property type="entry name" value="TONB_CTD"/>
    <property type="match status" value="1"/>
</dbReference>
<evidence type="ECO:0000256" key="11">
    <source>
        <dbReference type="SAM" id="Phobius"/>
    </source>
</evidence>
<dbReference type="AlphaFoldDB" id="A0A6S6SKD7"/>
<dbReference type="PANTHER" id="PTHR33446:SF2">
    <property type="entry name" value="PROTEIN TONB"/>
    <property type="match status" value="1"/>
</dbReference>
<accession>A0A6S6SKD7</accession>
<reference evidence="13" key="1">
    <citation type="submission" date="2020-01" db="EMBL/GenBank/DDBJ databases">
        <authorList>
            <person name="Meier V. D."/>
            <person name="Meier V D."/>
        </authorList>
    </citation>
    <scope>NUCLEOTIDE SEQUENCE</scope>
    <source>
        <strain evidence="13">HLG_WM_MAG_06</strain>
    </source>
</reference>
<feature type="transmembrane region" description="Helical" evidence="11">
    <location>
        <begin position="6"/>
        <end position="22"/>
    </location>
</feature>
<evidence type="ECO:0000256" key="7">
    <source>
        <dbReference type="ARBA" id="ARBA00022927"/>
    </source>
</evidence>
<dbReference type="InterPro" id="IPR051045">
    <property type="entry name" value="TonB-dependent_transducer"/>
</dbReference>
<dbReference type="InterPro" id="IPR037682">
    <property type="entry name" value="TonB_C"/>
</dbReference>
<evidence type="ECO:0000313" key="13">
    <source>
        <dbReference type="EMBL" id="CAA6808938.1"/>
    </source>
</evidence>
<evidence type="ECO:0000256" key="5">
    <source>
        <dbReference type="ARBA" id="ARBA00022519"/>
    </source>
</evidence>
<proteinExistence type="inferred from homology"/>
<dbReference type="NCBIfam" id="TIGR01352">
    <property type="entry name" value="tonB_Cterm"/>
    <property type="match status" value="1"/>
</dbReference>
<keyword evidence="5" id="KW-0997">Cell inner membrane</keyword>
<keyword evidence="4" id="KW-1003">Cell membrane</keyword>